<dbReference type="PANTHER" id="PTHR47099:SF1">
    <property type="entry name" value="METHYLCOBAMIDE:COM METHYLTRANSFERASE MTBA"/>
    <property type="match status" value="1"/>
</dbReference>
<dbReference type="Pfam" id="PF01208">
    <property type="entry name" value="URO-D"/>
    <property type="match status" value="1"/>
</dbReference>
<sequence length="449" mass="49477">MTGKEKVLAVLNKEKIDSIPWLPFAGVHAGKLKGYTAREVSTDAEKLIKSLREVNKLYKPDGQPVMFDLQIEAEILGCDLVWSEDAPPTVASHPLSESTDIPDTIPAATDGRIPLSIEAMKAMKAEFGDTTALYGLITGPFTLSSHLRGTNIFMDMIMNPDYVKDLLSYCVKVAKAVSGYYIEAGMDVIAVVDPLISQISPDHFEEFMAVPFAEVFDFIRSSGAKSSFFVCGNATANIAPMCKTNPDSISVDENVDLAAAKKVTDEHNIVIGGNIPLTSVMLFGTQQDNMKNTVDLIDSVDNTDLLIIAPGCDMPYDIPVENTIGVQQAVHQTEQIREMVKNYEGSEIEFEGELPDYANLEKPFIEVFTLDSITCAACTYMKASAVDIKEHFGDKVDMVEYKYTEPQNIARCKVMEVKQLPSIYINGKLKYSSIIPNRSEFIAEVEKCL</sequence>
<dbReference type="InterPro" id="IPR052024">
    <property type="entry name" value="Methanogen_methyltrans"/>
</dbReference>
<name>A0AAJ1II30_9SPIO</name>
<reference evidence="2 3" key="1">
    <citation type="submission" date="2022-12" db="EMBL/GenBank/DDBJ databases">
        <title>Metagenome assembled genome from gulf of manar.</title>
        <authorList>
            <person name="Kohli P."/>
            <person name="Pk S."/>
            <person name="Venkata Ramana C."/>
            <person name="Sasikala C."/>
        </authorList>
    </citation>
    <scope>NUCLEOTIDE SEQUENCE [LARGE SCALE GENOMIC DNA]</scope>
    <source>
        <strain evidence="2">JB008</strain>
    </source>
</reference>
<dbReference type="GO" id="GO:0006779">
    <property type="term" value="P:porphyrin-containing compound biosynthetic process"/>
    <property type="evidence" value="ECO:0007669"/>
    <property type="project" value="InterPro"/>
</dbReference>
<dbReference type="SUPFAM" id="SSF51726">
    <property type="entry name" value="UROD/MetE-like"/>
    <property type="match status" value="1"/>
</dbReference>
<dbReference type="InterPro" id="IPR000257">
    <property type="entry name" value="Uroporphyrinogen_deCOase"/>
</dbReference>
<proteinExistence type="predicted"/>
<evidence type="ECO:0000259" key="1">
    <source>
        <dbReference type="Pfam" id="PF01208"/>
    </source>
</evidence>
<dbReference type="Gene3D" id="3.40.30.10">
    <property type="entry name" value="Glutaredoxin"/>
    <property type="match status" value="1"/>
</dbReference>
<dbReference type="Proteomes" id="UP001221217">
    <property type="component" value="Unassembled WGS sequence"/>
</dbReference>
<dbReference type="EMBL" id="JAQQAL010000014">
    <property type="protein sequence ID" value="MDC7226611.1"/>
    <property type="molecule type" value="Genomic_DNA"/>
</dbReference>
<organism evidence="2 3">
    <name type="scientific">Candidatus Thalassospirochaeta sargassi</name>
    <dbReference type="NCBI Taxonomy" id="3119039"/>
    <lineage>
        <taxon>Bacteria</taxon>
        <taxon>Pseudomonadati</taxon>
        <taxon>Spirochaetota</taxon>
        <taxon>Spirochaetia</taxon>
        <taxon>Spirochaetales</taxon>
        <taxon>Spirochaetaceae</taxon>
        <taxon>Candidatus Thalassospirochaeta</taxon>
    </lineage>
</organism>
<accession>A0AAJ1II30</accession>
<protein>
    <submittedName>
        <fullName evidence="2">Uroporphyrinogen decarboxylase family protein</fullName>
    </submittedName>
</protein>
<evidence type="ECO:0000313" key="2">
    <source>
        <dbReference type="EMBL" id="MDC7226611.1"/>
    </source>
</evidence>
<feature type="domain" description="Uroporphyrinogen decarboxylase (URO-D)" evidence="1">
    <location>
        <begin position="3"/>
        <end position="332"/>
    </location>
</feature>
<dbReference type="InterPro" id="IPR038071">
    <property type="entry name" value="UROD/MetE-like_sf"/>
</dbReference>
<dbReference type="CDD" id="cd03465">
    <property type="entry name" value="URO-D_like"/>
    <property type="match status" value="1"/>
</dbReference>
<dbReference type="AlphaFoldDB" id="A0AAJ1II30"/>
<dbReference type="GO" id="GO:0004853">
    <property type="term" value="F:uroporphyrinogen decarboxylase activity"/>
    <property type="evidence" value="ECO:0007669"/>
    <property type="project" value="InterPro"/>
</dbReference>
<dbReference type="PANTHER" id="PTHR47099">
    <property type="entry name" value="METHYLCOBAMIDE:COM METHYLTRANSFERASE MTBA"/>
    <property type="match status" value="1"/>
</dbReference>
<dbReference type="SUPFAM" id="SSF52833">
    <property type="entry name" value="Thioredoxin-like"/>
    <property type="match status" value="1"/>
</dbReference>
<gene>
    <name evidence="2" type="ORF">PQJ61_07585</name>
</gene>
<evidence type="ECO:0000313" key="3">
    <source>
        <dbReference type="Proteomes" id="UP001221217"/>
    </source>
</evidence>
<dbReference type="InterPro" id="IPR036249">
    <property type="entry name" value="Thioredoxin-like_sf"/>
</dbReference>
<dbReference type="Gene3D" id="3.20.20.210">
    <property type="match status" value="1"/>
</dbReference>
<comment type="caution">
    <text evidence="2">The sequence shown here is derived from an EMBL/GenBank/DDBJ whole genome shotgun (WGS) entry which is preliminary data.</text>
</comment>